<evidence type="ECO:0000256" key="4">
    <source>
        <dbReference type="ARBA" id="ARBA00023163"/>
    </source>
</evidence>
<dbReference type="FunFam" id="1.10.10.10:FF:000001">
    <property type="entry name" value="LysR family transcriptional regulator"/>
    <property type="match status" value="1"/>
</dbReference>
<dbReference type="GO" id="GO:0006351">
    <property type="term" value="P:DNA-templated transcription"/>
    <property type="evidence" value="ECO:0007669"/>
    <property type="project" value="TreeGrafter"/>
</dbReference>
<keyword evidence="2" id="KW-0805">Transcription regulation</keyword>
<dbReference type="AlphaFoldDB" id="A0A291N7E9"/>
<dbReference type="EMBL" id="CP023741">
    <property type="protein sequence ID" value="ATI83262.1"/>
    <property type="molecule type" value="Genomic_DNA"/>
</dbReference>
<name>A0A291N7E9_SPHYA</name>
<dbReference type="RefSeq" id="WP_097385635.1">
    <property type="nucleotide sequence ID" value="NZ_CP023741.1"/>
</dbReference>
<evidence type="ECO:0000259" key="5">
    <source>
        <dbReference type="PROSITE" id="PS50931"/>
    </source>
</evidence>
<dbReference type="Gene3D" id="3.40.190.290">
    <property type="match status" value="1"/>
</dbReference>
<dbReference type="PROSITE" id="PS50931">
    <property type="entry name" value="HTH_LYSR"/>
    <property type="match status" value="1"/>
</dbReference>
<feature type="domain" description="HTH lysR-type" evidence="5">
    <location>
        <begin position="3"/>
        <end position="60"/>
    </location>
</feature>
<dbReference type="InterPro" id="IPR000847">
    <property type="entry name" value="LysR_HTH_N"/>
</dbReference>
<accession>A0A291N7E9</accession>
<dbReference type="KEGG" id="sya:A6768_10920"/>
<dbReference type="GO" id="GO:0043565">
    <property type="term" value="F:sequence-specific DNA binding"/>
    <property type="evidence" value="ECO:0007669"/>
    <property type="project" value="TreeGrafter"/>
</dbReference>
<dbReference type="Pfam" id="PF00126">
    <property type="entry name" value="HTH_1"/>
    <property type="match status" value="1"/>
</dbReference>
<evidence type="ECO:0000256" key="2">
    <source>
        <dbReference type="ARBA" id="ARBA00023015"/>
    </source>
</evidence>
<evidence type="ECO:0000256" key="3">
    <source>
        <dbReference type="ARBA" id="ARBA00023125"/>
    </source>
</evidence>
<dbReference type="CDD" id="cd08474">
    <property type="entry name" value="PBP2_CrgA_like_5"/>
    <property type="match status" value="1"/>
</dbReference>
<dbReference type="SUPFAM" id="SSF53850">
    <property type="entry name" value="Periplasmic binding protein-like II"/>
    <property type="match status" value="1"/>
</dbReference>
<reference evidence="6 7" key="1">
    <citation type="submission" date="2017-10" db="EMBL/GenBank/DDBJ databases">
        <title>Sphingobium yanoikuyae S72.</title>
        <authorList>
            <person name="Sanchez E."/>
            <person name="Bustos P."/>
            <person name="Mendoza P."/>
            <person name="Guo X."/>
            <person name="Mendoza A."/>
        </authorList>
    </citation>
    <scope>NUCLEOTIDE SEQUENCE [LARGE SCALE GENOMIC DNA]</scope>
    <source>
        <strain evidence="6 7">S72</strain>
    </source>
</reference>
<dbReference type="GO" id="GO:0003700">
    <property type="term" value="F:DNA-binding transcription factor activity"/>
    <property type="evidence" value="ECO:0007669"/>
    <property type="project" value="InterPro"/>
</dbReference>
<organism evidence="6 7">
    <name type="scientific">Sphingobium yanoikuyae</name>
    <name type="common">Sphingomonas yanoikuyae</name>
    <dbReference type="NCBI Taxonomy" id="13690"/>
    <lineage>
        <taxon>Bacteria</taxon>
        <taxon>Pseudomonadati</taxon>
        <taxon>Pseudomonadota</taxon>
        <taxon>Alphaproteobacteria</taxon>
        <taxon>Sphingomonadales</taxon>
        <taxon>Sphingomonadaceae</taxon>
        <taxon>Sphingobium</taxon>
    </lineage>
</organism>
<dbReference type="SUPFAM" id="SSF46785">
    <property type="entry name" value="Winged helix' DNA-binding domain"/>
    <property type="match status" value="1"/>
</dbReference>
<comment type="similarity">
    <text evidence="1">Belongs to the LysR transcriptional regulatory family.</text>
</comment>
<dbReference type="Gene3D" id="1.10.10.10">
    <property type="entry name" value="Winged helix-like DNA-binding domain superfamily/Winged helix DNA-binding domain"/>
    <property type="match status" value="1"/>
</dbReference>
<dbReference type="InterPro" id="IPR036388">
    <property type="entry name" value="WH-like_DNA-bd_sf"/>
</dbReference>
<dbReference type="PRINTS" id="PR00039">
    <property type="entry name" value="HTHLYSR"/>
</dbReference>
<dbReference type="PANTHER" id="PTHR30537">
    <property type="entry name" value="HTH-TYPE TRANSCRIPTIONAL REGULATOR"/>
    <property type="match status" value="1"/>
</dbReference>
<dbReference type="InterPro" id="IPR036390">
    <property type="entry name" value="WH_DNA-bd_sf"/>
</dbReference>
<keyword evidence="3" id="KW-0238">DNA-binding</keyword>
<dbReference type="GeneID" id="57777352"/>
<dbReference type="InterPro" id="IPR058163">
    <property type="entry name" value="LysR-type_TF_proteobact-type"/>
</dbReference>
<proteinExistence type="inferred from homology"/>
<gene>
    <name evidence="6" type="ORF">A6768_10920</name>
</gene>
<evidence type="ECO:0000313" key="7">
    <source>
        <dbReference type="Proteomes" id="UP000219422"/>
    </source>
</evidence>
<dbReference type="Pfam" id="PF03466">
    <property type="entry name" value="LysR_substrate"/>
    <property type="match status" value="1"/>
</dbReference>
<evidence type="ECO:0000256" key="1">
    <source>
        <dbReference type="ARBA" id="ARBA00009437"/>
    </source>
</evidence>
<protein>
    <submittedName>
        <fullName evidence="6">LysR family transcriptional regulator</fullName>
    </submittedName>
</protein>
<sequence length="307" mass="33073">MMPSVAEMEAVLAVARHCGFRAAARDLRLSSSALSHAVAALEERLAVRLFNRTTRSVVLTAAGEQFVAGIGPALQAIAQIVDDLGADASEPSGTLRINTSPGAARMMLQPIILEYGRRYPQVMVEIVTESALVDITGQGFDAGARLADAIPPDMIAVPIFPQLRMIVVGAPAYLAGRRAPIVPADLLDHRCIGMRLSSGRLYRWEFERHGEAMLIDAPGNLVLDATDLILDAAVDGAGLAYVEERGALPHIAAGRLVPLLDEWTPPFAGLSLYFAGRRHIPRKLQALIDLIREGHKRGEDLTSVILR</sequence>
<dbReference type="InterPro" id="IPR005119">
    <property type="entry name" value="LysR_subst-bd"/>
</dbReference>
<dbReference type="PANTHER" id="PTHR30537:SF1">
    <property type="entry name" value="HTH-TYPE TRANSCRIPTIONAL REGULATOR PGRR"/>
    <property type="match status" value="1"/>
</dbReference>
<keyword evidence="4" id="KW-0804">Transcription</keyword>
<dbReference type="Proteomes" id="UP000219422">
    <property type="component" value="Chromosome"/>
</dbReference>
<evidence type="ECO:0000313" key="6">
    <source>
        <dbReference type="EMBL" id="ATI83262.1"/>
    </source>
</evidence>